<reference evidence="1" key="1">
    <citation type="submission" date="2018-07" db="EMBL/GenBank/DDBJ databases">
        <authorList>
            <person name="Quirk P.G."/>
            <person name="Krulwich T.A."/>
        </authorList>
    </citation>
    <scope>NUCLEOTIDE SEQUENCE</scope>
    <source>
        <strain evidence="1">96224</strain>
    </source>
</reference>
<name>A0A381L0B8_BLUGR</name>
<dbReference type="AlphaFoldDB" id="A0A381L0B8"/>
<sequence length="163" mass="18830">MRFSRIAIIFQSANLCGTALAAFKGYHIREDLKKFDCDGRVISEHDYRYQKHRASISIENNEHPHQTSGNFVNQYLENFSDTRWVLFLDESSRKFYLSDLDIPGEIVRADNGTQKTSYVLVLDNQCRTVAMFMKHTITQTDMPGGTMIATDYKICGIIRNYVE</sequence>
<organism evidence="1">
    <name type="scientific">Blumeria graminis f. sp. tritici 96224</name>
    <dbReference type="NCBI Taxonomy" id="1268274"/>
    <lineage>
        <taxon>Eukaryota</taxon>
        <taxon>Fungi</taxon>
        <taxon>Dikarya</taxon>
        <taxon>Ascomycota</taxon>
        <taxon>Pezizomycotina</taxon>
        <taxon>Leotiomycetes</taxon>
        <taxon>Erysiphales</taxon>
        <taxon>Erysiphaceae</taxon>
        <taxon>Blumeria</taxon>
    </lineage>
</organism>
<dbReference type="EMBL" id="UIGY01000001">
    <property type="protein sequence ID" value="SUZ07358.1"/>
    <property type="molecule type" value="Genomic_DNA"/>
</dbReference>
<evidence type="ECO:0000313" key="1">
    <source>
        <dbReference type="EMBL" id="SUZ07358.1"/>
    </source>
</evidence>
<protein>
    <submittedName>
        <fullName evidence="1">BgtE-20016</fullName>
    </submittedName>
</protein>
<proteinExistence type="predicted"/>
<accession>A0A381L0B8</accession>
<gene>
    <name evidence="1" type="ORF">BGT96224V2_LOCUS894</name>
</gene>